<dbReference type="InterPro" id="IPR050643">
    <property type="entry name" value="Periplasmic_pilus_chap"/>
</dbReference>
<gene>
    <name evidence="10" type="ORF">P7V44_22440</name>
    <name evidence="11" type="ORF">Q5E86_22090</name>
</gene>
<comment type="similarity">
    <text evidence="2">Belongs to the periplasmic pilus chaperone family.</text>
</comment>
<dbReference type="Pfam" id="PF02753">
    <property type="entry name" value="PapD_C"/>
    <property type="match status" value="1"/>
</dbReference>
<evidence type="ECO:0000259" key="9">
    <source>
        <dbReference type="Pfam" id="PF02753"/>
    </source>
</evidence>
<dbReference type="InterPro" id="IPR008962">
    <property type="entry name" value="PapD-like_sf"/>
</dbReference>
<evidence type="ECO:0000313" key="11">
    <source>
        <dbReference type="EMBL" id="MDO7858962.1"/>
    </source>
</evidence>
<evidence type="ECO:0000256" key="7">
    <source>
        <dbReference type="SAM" id="SignalP"/>
    </source>
</evidence>
<feature type="domain" description="Pili assembly chaperone C-terminal" evidence="9">
    <location>
        <begin position="184"/>
        <end position="234"/>
    </location>
</feature>
<sequence length="249" mass="28640">MIKNSVWSFWFIILLYPLIASADNSTGFDFVLKRYVYNESNSGGISVDMTNANPNSYLMEAWVANIDEATLLPKSENKNEQVPFIILPPLKKMDPNTQTSWNIRRISNQINNTDIPKDRESLYWIGIRAIPDEGKNKKENSVQLNIIPNFYFKLIYRPKAIEELKTAELAKKVKITRKGNLLQIENPTPFYLSFDYLKVAGNSIKNEGREITLTPFSTKDITLPNSKAGKIEWRFTDENLMELPPQSIE</sequence>
<dbReference type="PANTHER" id="PTHR30251:SF9">
    <property type="entry name" value="CHAPERONE PROTEIN CAF1M"/>
    <property type="match status" value="1"/>
</dbReference>
<evidence type="ECO:0000256" key="6">
    <source>
        <dbReference type="ARBA" id="ARBA00023319"/>
    </source>
</evidence>
<comment type="caution">
    <text evidence="10">The sequence shown here is derived from an EMBL/GenBank/DDBJ whole genome shotgun (WGS) entry which is preliminary data.</text>
</comment>
<keyword evidence="3 7" id="KW-0732">Signal</keyword>
<keyword evidence="5" id="KW-0143">Chaperone</keyword>
<evidence type="ECO:0000256" key="3">
    <source>
        <dbReference type="ARBA" id="ARBA00022729"/>
    </source>
</evidence>
<protein>
    <submittedName>
        <fullName evidence="10">Molecular chaperone</fullName>
    </submittedName>
</protein>
<dbReference type="Pfam" id="PF00345">
    <property type="entry name" value="PapD_N"/>
    <property type="match status" value="1"/>
</dbReference>
<name>A0AA42FLY5_9GAMM</name>
<dbReference type="InterPro" id="IPR016147">
    <property type="entry name" value="Pili_assmbl_chaperone_N"/>
</dbReference>
<evidence type="ECO:0000259" key="8">
    <source>
        <dbReference type="Pfam" id="PF00345"/>
    </source>
</evidence>
<dbReference type="EMBL" id="JAUQTG010000030">
    <property type="protein sequence ID" value="MDO7858962.1"/>
    <property type="molecule type" value="Genomic_DNA"/>
</dbReference>
<dbReference type="InterPro" id="IPR013783">
    <property type="entry name" value="Ig-like_fold"/>
</dbReference>
<dbReference type="GO" id="GO:0030288">
    <property type="term" value="C:outer membrane-bounded periplasmic space"/>
    <property type="evidence" value="ECO:0007669"/>
    <property type="project" value="InterPro"/>
</dbReference>
<dbReference type="SUPFAM" id="SSF49584">
    <property type="entry name" value="Periplasmic chaperone C-domain"/>
    <property type="match status" value="1"/>
</dbReference>
<evidence type="ECO:0000256" key="1">
    <source>
        <dbReference type="ARBA" id="ARBA00004418"/>
    </source>
</evidence>
<keyword evidence="13" id="KW-1185">Reference proteome</keyword>
<reference evidence="11" key="3">
    <citation type="journal article" date="2024" name="Int. J. Antimicrob. Agents">
        <title>Identification of a novel Providencia species showing multi-drug-resistant in three patients with hospital-acquired infection.</title>
        <authorList>
            <person name="Yang W."/>
            <person name="Chen J."/>
            <person name="Yang F."/>
            <person name="Ji P."/>
            <person name="Shen S."/>
            <person name="Yin D."/>
            <person name="Hu F."/>
        </authorList>
    </citation>
    <scope>NUCLEOTIDE SEQUENCE</scope>
    <source>
        <strain evidence="11">CRE-138-0111</strain>
    </source>
</reference>
<evidence type="ECO:0000313" key="12">
    <source>
        <dbReference type="Proteomes" id="UP001156701"/>
    </source>
</evidence>
<reference evidence="10" key="1">
    <citation type="submission" date="2023-03" db="EMBL/GenBank/DDBJ databases">
        <title>a new species belonging to Providencia genus.</title>
        <authorList>
            <person name="Yang W."/>
            <person name="Hu F."/>
            <person name="Shen S."/>
            <person name="Ding L."/>
            <person name="Yin D."/>
        </authorList>
    </citation>
    <scope>NUCLEOTIDE SEQUENCE</scope>
    <source>
        <strain evidence="10">CRE-3FA-0001</strain>
    </source>
</reference>
<feature type="signal peptide" evidence="7">
    <location>
        <begin position="1"/>
        <end position="22"/>
    </location>
</feature>
<dbReference type="RefSeq" id="WP_042848887.1">
    <property type="nucleotide sequence ID" value="NZ_JARRYG010000051.1"/>
</dbReference>
<feature type="domain" description="Pili assembly chaperone N-terminal" evidence="8">
    <location>
        <begin position="34"/>
        <end position="161"/>
    </location>
</feature>
<dbReference type="PANTHER" id="PTHR30251">
    <property type="entry name" value="PILUS ASSEMBLY CHAPERONE"/>
    <property type="match status" value="1"/>
</dbReference>
<dbReference type="Proteomes" id="UP001176478">
    <property type="component" value="Unassembled WGS sequence"/>
</dbReference>
<dbReference type="SUPFAM" id="SSF49354">
    <property type="entry name" value="PapD-like"/>
    <property type="match status" value="1"/>
</dbReference>
<accession>A0AA42FLY5</accession>
<dbReference type="GO" id="GO:0071555">
    <property type="term" value="P:cell wall organization"/>
    <property type="evidence" value="ECO:0007669"/>
    <property type="project" value="InterPro"/>
</dbReference>
<keyword evidence="4" id="KW-0574">Periplasm</keyword>
<dbReference type="InterPro" id="IPR001829">
    <property type="entry name" value="Pili_assmbl_chaperone_bac"/>
</dbReference>
<organism evidence="10 12">
    <name type="scientific">Providencia huashanensis</name>
    <dbReference type="NCBI Taxonomy" id="3037798"/>
    <lineage>
        <taxon>Bacteria</taxon>
        <taxon>Pseudomonadati</taxon>
        <taxon>Pseudomonadota</taxon>
        <taxon>Gammaproteobacteria</taxon>
        <taxon>Enterobacterales</taxon>
        <taxon>Morganellaceae</taxon>
        <taxon>Providencia</taxon>
    </lineage>
</organism>
<comment type="subcellular location">
    <subcellularLocation>
        <location evidence="1">Periplasm</location>
    </subcellularLocation>
</comment>
<dbReference type="Gene3D" id="2.60.40.10">
    <property type="entry name" value="Immunoglobulins"/>
    <property type="match status" value="2"/>
</dbReference>
<dbReference type="Proteomes" id="UP001156701">
    <property type="component" value="Unassembled WGS sequence"/>
</dbReference>
<evidence type="ECO:0000256" key="2">
    <source>
        <dbReference type="ARBA" id="ARBA00007399"/>
    </source>
</evidence>
<proteinExistence type="inferred from homology"/>
<evidence type="ECO:0000256" key="5">
    <source>
        <dbReference type="ARBA" id="ARBA00023186"/>
    </source>
</evidence>
<dbReference type="InterPro" id="IPR016148">
    <property type="entry name" value="Pili_assmbl_chaperone_C"/>
</dbReference>
<dbReference type="InterPro" id="IPR036316">
    <property type="entry name" value="Pili_assmbl_chap_C_dom_sf"/>
</dbReference>
<reference evidence="11" key="2">
    <citation type="submission" date="2023-07" db="EMBL/GenBank/DDBJ databases">
        <authorList>
            <person name="Yang W."/>
            <person name="Chen J."/>
            <person name="Ji P."/>
            <person name="Hu F."/>
        </authorList>
    </citation>
    <scope>NUCLEOTIDE SEQUENCE</scope>
    <source>
        <strain evidence="11">CRE-138-0111</strain>
    </source>
</reference>
<dbReference type="AlphaFoldDB" id="A0AA42FLY5"/>
<evidence type="ECO:0000313" key="10">
    <source>
        <dbReference type="EMBL" id="MDG4698979.1"/>
    </source>
</evidence>
<evidence type="ECO:0000256" key="4">
    <source>
        <dbReference type="ARBA" id="ARBA00022764"/>
    </source>
</evidence>
<dbReference type="EMBL" id="JARRYG010000051">
    <property type="protein sequence ID" value="MDG4698979.1"/>
    <property type="molecule type" value="Genomic_DNA"/>
</dbReference>
<feature type="chain" id="PRO_5041447469" evidence="7">
    <location>
        <begin position="23"/>
        <end position="249"/>
    </location>
</feature>
<keyword evidence="6" id="KW-0393">Immunoglobulin domain</keyword>
<evidence type="ECO:0000313" key="13">
    <source>
        <dbReference type="Proteomes" id="UP001176478"/>
    </source>
</evidence>
<dbReference type="PRINTS" id="PR00969">
    <property type="entry name" value="CHAPERONPILI"/>
</dbReference>